<evidence type="ECO:0000313" key="8">
    <source>
        <dbReference type="Proteomes" id="UP001466331"/>
    </source>
</evidence>
<dbReference type="GO" id="GO:0005524">
    <property type="term" value="F:ATP binding"/>
    <property type="evidence" value="ECO:0007669"/>
    <property type="project" value="UniProtKB-KW"/>
</dbReference>
<dbReference type="PROSITE" id="PS50893">
    <property type="entry name" value="ABC_TRANSPORTER_2"/>
    <property type="match status" value="1"/>
</dbReference>
<dbReference type="InterPro" id="IPR050763">
    <property type="entry name" value="ABC_transporter_ATP-binding"/>
</dbReference>
<sequence>MKKIIQVKHCYKSYGKLKALTDLSFSAEEGQCVALLGPNGAGKTTMIKILYGKAIRDKHPDTQISVLGYDPEKDEIKIKEQSGVVQQDDNLDDELNVEQNLALFARLYRMQKEEAKKRIEELLEFMELTEKRKEAVKALSGGMKRRLVIARALLNKPRLLFLDEPTTGLDPQVRQLIWDRVRSLKKEGMTVLLTTHYMDEAYHMADNIIIMDKGRALLEGNPRELTRTQIEPHVLEVMESTDNIPDIEGIRKDKAEGRTLLYAQNEAALKKAEGILPPGSYYQRPTSLEDLFLKVTGRRLKDGQ</sequence>
<dbReference type="InterPro" id="IPR003439">
    <property type="entry name" value="ABC_transporter-like_ATP-bd"/>
</dbReference>
<dbReference type="EMBL" id="JBCHKQ010000001">
    <property type="protein sequence ID" value="MEM5947583.1"/>
    <property type="molecule type" value="Genomic_DNA"/>
</dbReference>
<dbReference type="RefSeq" id="WP_420069026.1">
    <property type="nucleotide sequence ID" value="NZ_JBCHKQ010000001.1"/>
</dbReference>
<evidence type="ECO:0000256" key="3">
    <source>
        <dbReference type="ARBA" id="ARBA00022458"/>
    </source>
</evidence>
<protein>
    <submittedName>
        <fullName evidence="7">ABC transporter ATP-binding protein</fullName>
    </submittedName>
</protein>
<name>A0ABU9UA95_9SPIR</name>
<organism evidence="7 8">
    <name type="scientific">Rarispira pelagica</name>
    <dbReference type="NCBI Taxonomy" id="3141764"/>
    <lineage>
        <taxon>Bacteria</taxon>
        <taxon>Pseudomonadati</taxon>
        <taxon>Spirochaetota</taxon>
        <taxon>Spirochaetia</taxon>
        <taxon>Winmispirales</taxon>
        <taxon>Winmispiraceae</taxon>
        <taxon>Rarispira</taxon>
    </lineage>
</organism>
<comment type="similarity">
    <text evidence="1">Belongs to the ABC transporter superfamily.</text>
</comment>
<dbReference type="Pfam" id="PF00005">
    <property type="entry name" value="ABC_tran"/>
    <property type="match status" value="1"/>
</dbReference>
<dbReference type="InterPro" id="IPR017871">
    <property type="entry name" value="ABC_transporter-like_CS"/>
</dbReference>
<evidence type="ECO:0000259" key="6">
    <source>
        <dbReference type="PROSITE" id="PS50893"/>
    </source>
</evidence>
<proteinExistence type="inferred from homology"/>
<reference evidence="7 8" key="1">
    <citation type="submission" date="2024-03" db="EMBL/GenBank/DDBJ databases">
        <title>Ignisphaera cupida sp. nov., a hyperthermophilic hydrolytic archaeon from a hot spring of Kamchatka, and proposal of Ignisphaeraceae fam. nov.</title>
        <authorList>
            <person name="Podosokorskaya O.A."/>
            <person name="Elcheninov A.G."/>
            <person name="Maltseva A.I."/>
            <person name="Zayulina K.S."/>
            <person name="Novikov A."/>
            <person name="Merkel A.Y."/>
        </authorList>
    </citation>
    <scope>NUCLEOTIDE SEQUENCE [LARGE SCALE GENOMIC DNA]</scope>
    <source>
        <strain evidence="7 8">38H-sp</strain>
    </source>
</reference>
<dbReference type="SMART" id="SM00382">
    <property type="entry name" value="AAA"/>
    <property type="match status" value="1"/>
</dbReference>
<dbReference type="PANTHER" id="PTHR42711">
    <property type="entry name" value="ABC TRANSPORTER ATP-BINDING PROTEIN"/>
    <property type="match status" value="1"/>
</dbReference>
<evidence type="ECO:0000256" key="1">
    <source>
        <dbReference type="ARBA" id="ARBA00005417"/>
    </source>
</evidence>
<dbReference type="Proteomes" id="UP001466331">
    <property type="component" value="Unassembled WGS sequence"/>
</dbReference>
<dbReference type="PROSITE" id="PS00211">
    <property type="entry name" value="ABC_TRANSPORTER_1"/>
    <property type="match status" value="1"/>
</dbReference>
<keyword evidence="2" id="KW-0813">Transport</keyword>
<evidence type="ECO:0000256" key="2">
    <source>
        <dbReference type="ARBA" id="ARBA00022448"/>
    </source>
</evidence>
<keyword evidence="3" id="KW-0536">Nodulation</keyword>
<comment type="caution">
    <text evidence="7">The sequence shown here is derived from an EMBL/GenBank/DDBJ whole genome shotgun (WGS) entry which is preliminary data.</text>
</comment>
<dbReference type="InterPro" id="IPR027417">
    <property type="entry name" value="P-loop_NTPase"/>
</dbReference>
<dbReference type="InterPro" id="IPR003593">
    <property type="entry name" value="AAA+_ATPase"/>
</dbReference>
<feature type="domain" description="ABC transporter" evidence="6">
    <location>
        <begin position="5"/>
        <end position="238"/>
    </location>
</feature>
<keyword evidence="8" id="KW-1185">Reference proteome</keyword>
<evidence type="ECO:0000313" key="7">
    <source>
        <dbReference type="EMBL" id="MEM5947583.1"/>
    </source>
</evidence>
<gene>
    <name evidence="7" type="ORF">WKV44_03400</name>
</gene>
<evidence type="ECO:0000256" key="5">
    <source>
        <dbReference type="ARBA" id="ARBA00022840"/>
    </source>
</evidence>
<evidence type="ECO:0000256" key="4">
    <source>
        <dbReference type="ARBA" id="ARBA00022741"/>
    </source>
</evidence>
<dbReference type="SUPFAM" id="SSF52540">
    <property type="entry name" value="P-loop containing nucleoside triphosphate hydrolases"/>
    <property type="match status" value="1"/>
</dbReference>
<dbReference type="PANTHER" id="PTHR42711:SF5">
    <property type="entry name" value="ABC TRANSPORTER ATP-BINDING PROTEIN NATA"/>
    <property type="match status" value="1"/>
</dbReference>
<dbReference type="Gene3D" id="3.40.50.300">
    <property type="entry name" value="P-loop containing nucleotide triphosphate hydrolases"/>
    <property type="match status" value="1"/>
</dbReference>
<keyword evidence="4" id="KW-0547">Nucleotide-binding</keyword>
<keyword evidence="5 7" id="KW-0067">ATP-binding</keyword>
<accession>A0ABU9UA95</accession>